<keyword evidence="2" id="KW-1185">Reference proteome</keyword>
<sequence>MNLGSEAVEENLNPIPNPSLAAAIMSEPVDRNVTKIVMHEEKVDKCSHAIDGAPQDKSNPKWVDAPRKNTQLRDYTQQLSSLHFESDNPSDLPDKHKKSITELLSDHSKLEEFRLLYVKLLHDDWNIHVLATFVQKILKISKRRRQSQKRLISTAIDPVIESLLDNDQLIILHSLDVNHGSVNDTGKALIPVHGNSNDCSPPLHENSPQ</sequence>
<dbReference type="EMBL" id="JBJUIK010000015">
    <property type="protein sequence ID" value="KAL3502516.1"/>
    <property type="molecule type" value="Genomic_DNA"/>
</dbReference>
<evidence type="ECO:0000313" key="2">
    <source>
        <dbReference type="Proteomes" id="UP001630127"/>
    </source>
</evidence>
<gene>
    <name evidence="1" type="ORF">ACH5RR_036965</name>
</gene>
<protein>
    <submittedName>
        <fullName evidence="1">Uncharacterized protein</fullName>
    </submittedName>
</protein>
<dbReference type="AlphaFoldDB" id="A0ABD2Y662"/>
<reference evidence="1 2" key="1">
    <citation type="submission" date="2024-11" db="EMBL/GenBank/DDBJ databases">
        <title>A near-complete genome assembly of Cinchona calisaya.</title>
        <authorList>
            <person name="Lian D.C."/>
            <person name="Zhao X.W."/>
            <person name="Wei L."/>
        </authorList>
    </citation>
    <scope>NUCLEOTIDE SEQUENCE [LARGE SCALE GENOMIC DNA]</scope>
    <source>
        <tissue evidence="1">Nenye</tissue>
    </source>
</reference>
<dbReference type="Proteomes" id="UP001630127">
    <property type="component" value="Unassembled WGS sequence"/>
</dbReference>
<comment type="caution">
    <text evidence="1">The sequence shown here is derived from an EMBL/GenBank/DDBJ whole genome shotgun (WGS) entry which is preliminary data.</text>
</comment>
<accession>A0ABD2Y662</accession>
<evidence type="ECO:0000313" key="1">
    <source>
        <dbReference type="EMBL" id="KAL3502516.1"/>
    </source>
</evidence>
<name>A0ABD2Y662_9GENT</name>
<proteinExistence type="predicted"/>
<organism evidence="1 2">
    <name type="scientific">Cinchona calisaya</name>
    <dbReference type="NCBI Taxonomy" id="153742"/>
    <lineage>
        <taxon>Eukaryota</taxon>
        <taxon>Viridiplantae</taxon>
        <taxon>Streptophyta</taxon>
        <taxon>Embryophyta</taxon>
        <taxon>Tracheophyta</taxon>
        <taxon>Spermatophyta</taxon>
        <taxon>Magnoliopsida</taxon>
        <taxon>eudicotyledons</taxon>
        <taxon>Gunneridae</taxon>
        <taxon>Pentapetalae</taxon>
        <taxon>asterids</taxon>
        <taxon>lamiids</taxon>
        <taxon>Gentianales</taxon>
        <taxon>Rubiaceae</taxon>
        <taxon>Cinchonoideae</taxon>
        <taxon>Cinchoneae</taxon>
        <taxon>Cinchona</taxon>
    </lineage>
</organism>